<sequence>MDSEESHSGPVTLTYGLWDATQLPAMKQIIAEFEKANPKIKIRTAVTPWESYWTKLQTAATGGSAPDVFWMTLAYFQLYASNDVLMPLTKPIAEAKLDMTQYEPAITKGYTWGKDVYALPKDIDSIGLWYNKKLFSEAGLRTPDASWKWSDLLAAAQRLTKGEVHGIAATLSDQQTYYNTIPQNNGYVISPDGKKSGYDLPATIEGLQFWTDLINKYHVSPTLQQMTDTDPQQMFGSGKIAMYYGGSWESIAFKAIPYAKENVDVVPMPQGKVAKTVSNGLGNVIYSKTKYPQEAWKFVQFLGSKRAAEIQAQTGAVIPATKAAQAAWVKSTPEFNLQTFVDEFQYNYPFPVSVNTPVWRDYATKTLADAWTAKRPVATVAKDLAKQMNDALAKEPGRPS</sequence>
<dbReference type="CDD" id="cd13585">
    <property type="entry name" value="PBP2_TMBP_like"/>
    <property type="match status" value="1"/>
</dbReference>
<dbReference type="Proteomes" id="UP000638648">
    <property type="component" value="Unassembled WGS sequence"/>
</dbReference>
<keyword evidence="4" id="KW-0762">Sugar transport</keyword>
<keyword evidence="5" id="KW-1185">Reference proteome</keyword>
<accession>A0A927RKJ9</accession>
<dbReference type="GO" id="GO:1901982">
    <property type="term" value="F:maltose binding"/>
    <property type="evidence" value="ECO:0007669"/>
    <property type="project" value="TreeGrafter"/>
</dbReference>
<dbReference type="GO" id="GO:0042956">
    <property type="term" value="P:maltodextrin transmembrane transport"/>
    <property type="evidence" value="ECO:0007669"/>
    <property type="project" value="TreeGrafter"/>
</dbReference>
<dbReference type="GO" id="GO:0015768">
    <property type="term" value="P:maltose transport"/>
    <property type="evidence" value="ECO:0007669"/>
    <property type="project" value="TreeGrafter"/>
</dbReference>
<dbReference type="GO" id="GO:0055052">
    <property type="term" value="C:ATP-binding cassette (ABC) transporter complex, substrate-binding subunit-containing"/>
    <property type="evidence" value="ECO:0007669"/>
    <property type="project" value="TreeGrafter"/>
</dbReference>
<dbReference type="PANTHER" id="PTHR30061:SF50">
    <property type="entry name" value="MALTOSE_MALTODEXTRIN-BINDING PERIPLASMIC PROTEIN"/>
    <property type="match status" value="1"/>
</dbReference>
<evidence type="ECO:0000313" key="5">
    <source>
        <dbReference type="Proteomes" id="UP000638648"/>
    </source>
</evidence>
<dbReference type="AlphaFoldDB" id="A0A927RKJ9"/>
<keyword evidence="3" id="KW-0732">Signal</keyword>
<dbReference type="SUPFAM" id="SSF53850">
    <property type="entry name" value="Periplasmic binding protein-like II"/>
    <property type="match status" value="1"/>
</dbReference>
<organism evidence="4 5">
    <name type="scientific">Actinopolymorpha pittospori</name>
    <dbReference type="NCBI Taxonomy" id="648752"/>
    <lineage>
        <taxon>Bacteria</taxon>
        <taxon>Bacillati</taxon>
        <taxon>Actinomycetota</taxon>
        <taxon>Actinomycetes</taxon>
        <taxon>Propionibacteriales</taxon>
        <taxon>Actinopolymorphaceae</taxon>
        <taxon>Actinopolymorpha</taxon>
    </lineage>
</organism>
<evidence type="ECO:0000256" key="1">
    <source>
        <dbReference type="ARBA" id="ARBA00008520"/>
    </source>
</evidence>
<evidence type="ECO:0000256" key="3">
    <source>
        <dbReference type="ARBA" id="ARBA00022729"/>
    </source>
</evidence>
<comment type="similarity">
    <text evidence="1">Belongs to the bacterial solute-binding protein 1 family.</text>
</comment>
<dbReference type="EMBL" id="JADBEM010000001">
    <property type="protein sequence ID" value="MBE1608326.1"/>
    <property type="molecule type" value="Genomic_DNA"/>
</dbReference>
<dbReference type="Pfam" id="PF01547">
    <property type="entry name" value="SBP_bac_1"/>
    <property type="match status" value="1"/>
</dbReference>
<keyword evidence="2" id="KW-0813">Transport</keyword>
<evidence type="ECO:0000256" key="2">
    <source>
        <dbReference type="ARBA" id="ARBA00022448"/>
    </source>
</evidence>
<proteinExistence type="inferred from homology"/>
<protein>
    <submittedName>
        <fullName evidence="4">Multiple sugar transport system substrate-binding protein</fullName>
    </submittedName>
</protein>
<name>A0A927RKJ9_9ACTN</name>
<dbReference type="RefSeq" id="WP_202896528.1">
    <property type="nucleotide sequence ID" value="NZ_BAABJL010000134.1"/>
</dbReference>
<comment type="caution">
    <text evidence="4">The sequence shown here is derived from an EMBL/GenBank/DDBJ whole genome shotgun (WGS) entry which is preliminary data.</text>
</comment>
<reference evidence="4" key="1">
    <citation type="submission" date="2020-10" db="EMBL/GenBank/DDBJ databases">
        <title>Sequencing the genomes of 1000 actinobacteria strains.</title>
        <authorList>
            <person name="Klenk H.-P."/>
        </authorList>
    </citation>
    <scope>NUCLEOTIDE SEQUENCE</scope>
    <source>
        <strain evidence="4">DSM 45354</strain>
    </source>
</reference>
<gene>
    <name evidence="4" type="ORF">HEB94_005174</name>
</gene>
<dbReference type="Gene3D" id="3.40.190.10">
    <property type="entry name" value="Periplasmic binding protein-like II"/>
    <property type="match status" value="1"/>
</dbReference>
<dbReference type="PANTHER" id="PTHR30061">
    <property type="entry name" value="MALTOSE-BINDING PERIPLASMIC PROTEIN"/>
    <property type="match status" value="1"/>
</dbReference>
<dbReference type="InterPro" id="IPR006059">
    <property type="entry name" value="SBP"/>
</dbReference>
<evidence type="ECO:0000313" key="4">
    <source>
        <dbReference type="EMBL" id="MBE1608326.1"/>
    </source>
</evidence>